<dbReference type="SUPFAM" id="SSF47226">
    <property type="entry name" value="Histidine-containing phosphotransfer domain, HPT domain"/>
    <property type="match status" value="1"/>
</dbReference>
<dbReference type="GO" id="GO:0000160">
    <property type="term" value="P:phosphorelay signal transduction system"/>
    <property type="evidence" value="ECO:0007669"/>
    <property type="project" value="UniProtKB-KW"/>
</dbReference>
<gene>
    <name evidence="4" type="ORF">FDP25_09005</name>
</gene>
<sequence>MIDWNRVKDLRDEIGADSLQEVVGMFLEEADAEVAGLRDDPRQDALESRLHALKGSALNLGFAQFSEKCQAGETAAAAGAAEQVDIADILASYDTSKAVFLEGLGSVSPA</sequence>
<keyword evidence="1" id="KW-0902">Two-component regulatory system</keyword>
<organism evidence="4 5">
    <name type="scientific">Roseovarius bejariae</name>
    <dbReference type="NCBI Taxonomy" id="2576383"/>
    <lineage>
        <taxon>Bacteria</taxon>
        <taxon>Pseudomonadati</taxon>
        <taxon>Pseudomonadota</taxon>
        <taxon>Alphaproteobacteria</taxon>
        <taxon>Rhodobacterales</taxon>
        <taxon>Roseobacteraceae</taxon>
        <taxon>Roseovarius</taxon>
    </lineage>
</organism>
<dbReference type="OrthoDB" id="7867809at2"/>
<keyword evidence="5" id="KW-1185">Reference proteome</keyword>
<evidence type="ECO:0000313" key="5">
    <source>
        <dbReference type="Proteomes" id="UP000564704"/>
    </source>
</evidence>
<evidence type="ECO:0000313" key="4">
    <source>
        <dbReference type="EMBL" id="MRU15566.1"/>
    </source>
</evidence>
<feature type="modified residue" description="Phosphohistidine" evidence="2">
    <location>
        <position position="51"/>
    </location>
</feature>
<dbReference type="AlphaFoldDB" id="A0A844CWP6"/>
<dbReference type="Gene3D" id="1.20.120.160">
    <property type="entry name" value="HPT domain"/>
    <property type="match status" value="1"/>
</dbReference>
<dbReference type="GO" id="GO:0004672">
    <property type="term" value="F:protein kinase activity"/>
    <property type="evidence" value="ECO:0007669"/>
    <property type="project" value="UniProtKB-ARBA"/>
</dbReference>
<accession>A0A844CWP6</accession>
<proteinExistence type="predicted"/>
<dbReference type="EMBL" id="SZWE01000001">
    <property type="protein sequence ID" value="MRU15566.1"/>
    <property type="molecule type" value="Genomic_DNA"/>
</dbReference>
<evidence type="ECO:0000256" key="1">
    <source>
        <dbReference type="ARBA" id="ARBA00023012"/>
    </source>
</evidence>
<dbReference type="InterPro" id="IPR036641">
    <property type="entry name" value="HPT_dom_sf"/>
</dbReference>
<keyword evidence="2" id="KW-0597">Phosphoprotein</keyword>
<evidence type="ECO:0000256" key="2">
    <source>
        <dbReference type="PROSITE-ProRule" id="PRU00110"/>
    </source>
</evidence>
<dbReference type="Proteomes" id="UP000564704">
    <property type="component" value="Unassembled WGS sequence"/>
</dbReference>
<name>A0A844CWP6_9RHOB</name>
<dbReference type="Pfam" id="PF01627">
    <property type="entry name" value="Hpt"/>
    <property type="match status" value="1"/>
</dbReference>
<protein>
    <submittedName>
        <fullName evidence="4">Hpt domain-containing protein</fullName>
    </submittedName>
</protein>
<dbReference type="PROSITE" id="PS50894">
    <property type="entry name" value="HPT"/>
    <property type="match status" value="1"/>
</dbReference>
<feature type="domain" description="HPt" evidence="3">
    <location>
        <begin position="11"/>
        <end position="107"/>
    </location>
</feature>
<comment type="caution">
    <text evidence="4">The sequence shown here is derived from an EMBL/GenBank/DDBJ whole genome shotgun (WGS) entry which is preliminary data.</text>
</comment>
<dbReference type="InterPro" id="IPR008207">
    <property type="entry name" value="Sig_transdc_His_kin_Hpt_dom"/>
</dbReference>
<evidence type="ECO:0000259" key="3">
    <source>
        <dbReference type="PROSITE" id="PS50894"/>
    </source>
</evidence>
<reference evidence="4 5" key="1">
    <citation type="submission" date="2019-05" db="EMBL/GenBank/DDBJ databases">
        <title>Roseovarius bejariae sp. nov., a moderately halophylic bacterium isolated from a saline soil in Rambla Salada (Murcia).</title>
        <authorList>
            <person name="Castro D.J."/>
            <person name="Gomez-Altuve A."/>
            <person name="Reina J.C."/>
            <person name="Rodriguez M."/>
            <person name="Sampedro I."/>
            <person name="Llamas I."/>
            <person name="Martinez-Checa F."/>
        </authorList>
    </citation>
    <scope>NUCLEOTIDE SEQUENCE [LARGE SCALE GENOMIC DNA]</scope>
    <source>
        <strain evidence="4 5">A21</strain>
    </source>
</reference>